<comment type="caution">
    <text evidence="7">The sequence shown here is derived from an EMBL/GenBank/DDBJ whole genome shotgun (WGS) entry which is preliminary data.</text>
</comment>
<reference evidence="7 8" key="1">
    <citation type="submission" date="2023-12" db="EMBL/GenBank/DDBJ databases">
        <title>novel species in genus Nocarida.</title>
        <authorList>
            <person name="Li Z."/>
        </authorList>
    </citation>
    <scope>NUCLEOTIDE SEQUENCE [LARGE SCALE GENOMIC DNA]</scope>
    <source>
        <strain evidence="7 8">CDC186</strain>
    </source>
</reference>
<evidence type="ECO:0000256" key="3">
    <source>
        <dbReference type="ARBA" id="ARBA00022832"/>
    </source>
</evidence>
<comment type="function">
    <text evidence="1">Could possibly oxidize fatty acids using specific components.</text>
</comment>
<comment type="catalytic activity">
    <reaction evidence="5">
        <text>a 4-saturated-(3S)-3-hydroxyacyl-CoA = a (3E)-enoyl-CoA + H2O</text>
        <dbReference type="Rhea" id="RHEA:20724"/>
        <dbReference type="ChEBI" id="CHEBI:15377"/>
        <dbReference type="ChEBI" id="CHEBI:58521"/>
        <dbReference type="ChEBI" id="CHEBI:137480"/>
        <dbReference type="EC" id="4.2.1.17"/>
    </reaction>
</comment>
<evidence type="ECO:0000256" key="4">
    <source>
        <dbReference type="ARBA" id="ARBA00023709"/>
    </source>
</evidence>
<accession>A0ABU6B2H0</accession>
<proteinExistence type="inferred from homology"/>
<dbReference type="InterPro" id="IPR001753">
    <property type="entry name" value="Enoyl-CoA_hydra/iso"/>
</dbReference>
<dbReference type="Proteomes" id="UP001348098">
    <property type="component" value="Unassembled WGS sequence"/>
</dbReference>
<keyword evidence="8" id="KW-1185">Reference proteome</keyword>
<dbReference type="RefSeq" id="WP_195082905.1">
    <property type="nucleotide sequence ID" value="NZ_JAYESH010000015.1"/>
</dbReference>
<evidence type="ECO:0000256" key="1">
    <source>
        <dbReference type="ARBA" id="ARBA00002994"/>
    </source>
</evidence>
<keyword evidence="3" id="KW-0443">Lipid metabolism</keyword>
<evidence type="ECO:0000256" key="5">
    <source>
        <dbReference type="ARBA" id="ARBA00023717"/>
    </source>
</evidence>
<sequence>MPAADLSLETIDLNQTGRVLTARVVAPPWNFVTTAVVRDLDTLTAAADADDSVGAVVLTGGLPGRFLTHADPAALGGMIDKPRPFVPARAAAPFLRAAAAALHVPGATDLVERHGGGLGAGLVWGYRWKRTTLRMNRSGVAYLAAINGPALGGGHEIALACDLRYAADAEHVRLGQIETLANLIPGGGATQRLTRLLGAAKAIEITLEGTPFTAQEALRLGLLHRVIPTQDLLAETQATAARLAARNPLVVAELKRAVYFGSDKSLSRALDAEQAAFVSVGTTAAAARTTKAFFEDLARLDDTPFLADPQPWLDGTRVDQVSG</sequence>
<evidence type="ECO:0000313" key="8">
    <source>
        <dbReference type="Proteomes" id="UP001348098"/>
    </source>
</evidence>
<dbReference type="PROSITE" id="PS00166">
    <property type="entry name" value="ENOYL_COA_HYDRATASE"/>
    <property type="match status" value="1"/>
</dbReference>
<name>A0ABU6B2H0_9NOCA</name>
<dbReference type="InterPro" id="IPR029045">
    <property type="entry name" value="ClpP/crotonase-like_dom_sf"/>
</dbReference>
<dbReference type="Pfam" id="PF00378">
    <property type="entry name" value="ECH_1"/>
    <property type="match status" value="1"/>
</dbReference>
<dbReference type="PANTHER" id="PTHR11941:SF54">
    <property type="entry name" value="ENOYL-COA HYDRATASE, MITOCHONDRIAL"/>
    <property type="match status" value="1"/>
</dbReference>
<evidence type="ECO:0000256" key="6">
    <source>
        <dbReference type="RuleBase" id="RU003707"/>
    </source>
</evidence>
<dbReference type="PANTHER" id="PTHR11941">
    <property type="entry name" value="ENOYL-COA HYDRATASE-RELATED"/>
    <property type="match status" value="1"/>
</dbReference>
<dbReference type="CDD" id="cd06558">
    <property type="entry name" value="crotonase-like"/>
    <property type="match status" value="1"/>
</dbReference>
<dbReference type="SUPFAM" id="SSF52096">
    <property type="entry name" value="ClpP/crotonase"/>
    <property type="match status" value="1"/>
</dbReference>
<evidence type="ECO:0000313" key="7">
    <source>
        <dbReference type="EMBL" id="MEB3513889.1"/>
    </source>
</evidence>
<evidence type="ECO:0000256" key="2">
    <source>
        <dbReference type="ARBA" id="ARBA00005254"/>
    </source>
</evidence>
<gene>
    <name evidence="7" type="ORF">U3653_28000</name>
</gene>
<keyword evidence="3" id="KW-0276">Fatty acid metabolism</keyword>
<dbReference type="Gene3D" id="3.90.226.10">
    <property type="entry name" value="2-enoyl-CoA Hydratase, Chain A, domain 1"/>
    <property type="match status" value="1"/>
</dbReference>
<comment type="catalytic activity">
    <reaction evidence="4">
        <text>a (3S)-3-hydroxyacyl-CoA = a (2E)-enoyl-CoA + H2O</text>
        <dbReference type="Rhea" id="RHEA:16105"/>
        <dbReference type="ChEBI" id="CHEBI:15377"/>
        <dbReference type="ChEBI" id="CHEBI:57318"/>
        <dbReference type="ChEBI" id="CHEBI:58856"/>
        <dbReference type="EC" id="4.2.1.17"/>
    </reaction>
</comment>
<protein>
    <submittedName>
        <fullName evidence="7">Enoyl-CoA hydratase/isomerase family protein</fullName>
    </submittedName>
</protein>
<dbReference type="EMBL" id="JAYKYQ010000014">
    <property type="protein sequence ID" value="MEB3513889.1"/>
    <property type="molecule type" value="Genomic_DNA"/>
</dbReference>
<organism evidence="7 8">
    <name type="scientific">Nocardia implantans</name>
    <dbReference type="NCBI Taxonomy" id="3108168"/>
    <lineage>
        <taxon>Bacteria</taxon>
        <taxon>Bacillati</taxon>
        <taxon>Actinomycetota</taxon>
        <taxon>Actinomycetes</taxon>
        <taxon>Mycobacteriales</taxon>
        <taxon>Nocardiaceae</taxon>
        <taxon>Nocardia</taxon>
    </lineage>
</organism>
<dbReference type="InterPro" id="IPR018376">
    <property type="entry name" value="Enoyl-CoA_hyd/isom_CS"/>
</dbReference>
<comment type="similarity">
    <text evidence="2 6">Belongs to the enoyl-CoA hydratase/isomerase family.</text>
</comment>